<evidence type="ECO:0000313" key="14">
    <source>
        <dbReference type="Proteomes" id="UP000000871"/>
    </source>
</evidence>
<evidence type="ECO:0000256" key="11">
    <source>
        <dbReference type="ARBA" id="ARBA00024834"/>
    </source>
</evidence>
<evidence type="ECO:0000256" key="4">
    <source>
        <dbReference type="ARBA" id="ARBA00022729"/>
    </source>
</evidence>
<evidence type="ECO:0000313" key="13">
    <source>
        <dbReference type="EMBL" id="AAL69836.1"/>
    </source>
</evidence>
<keyword evidence="4" id="KW-0732">Signal</keyword>
<keyword evidence="8 12" id="KW-0472">Membrane</keyword>
<feature type="transmembrane region" description="Helical" evidence="12">
    <location>
        <begin position="46"/>
        <end position="68"/>
    </location>
</feature>
<evidence type="ECO:0000256" key="5">
    <source>
        <dbReference type="ARBA" id="ARBA00022844"/>
    </source>
</evidence>
<accession>Q8V3J9</accession>
<keyword evidence="10" id="KW-1035">Host cytoplasm</keyword>
<dbReference type="GO" id="GO:0030430">
    <property type="term" value="C:host cell cytoplasm"/>
    <property type="evidence" value="ECO:0007669"/>
    <property type="project" value="UniProtKB-SubCell"/>
</dbReference>
<dbReference type="EMBL" id="AF410153">
    <property type="protein sequence ID" value="AAL69836.1"/>
    <property type="molecule type" value="Genomic_DNA"/>
</dbReference>
<protein>
    <submittedName>
        <fullName evidence="13">SPV097 putative IMV membrane protein morphogenesis</fullName>
    </submittedName>
</protein>
<evidence type="ECO:0000256" key="3">
    <source>
        <dbReference type="ARBA" id="ARBA00022692"/>
    </source>
</evidence>
<keyword evidence="7 12" id="KW-1133">Transmembrane helix</keyword>
<keyword evidence="9" id="KW-0325">Glycoprotein</keyword>
<proteinExistence type="predicted"/>
<sequence length="84" mass="9733">MSCYFAILKSIGGLALFQVANGAIDVFRHVFMYFCENKFRPNSFWFVILRSIISMIMFLILGIVLLSISNNDKDKDKDKDNHNH</sequence>
<organism evidence="13 14">
    <name type="scientific">Swinepox virus (strain Swine/Nebraska/17077-99/1999)</name>
    <name type="common">SWPV</name>
    <dbReference type="NCBI Taxonomy" id="300880"/>
    <lineage>
        <taxon>Viruses</taxon>
        <taxon>Varidnaviria</taxon>
        <taxon>Bamfordvirae</taxon>
        <taxon>Nucleocytoviricota</taxon>
        <taxon>Pokkesviricetes</taxon>
        <taxon>Chitovirales</taxon>
        <taxon>Poxviridae</taxon>
        <taxon>Chordopoxvirinae</taxon>
        <taxon>Suipoxvirus</taxon>
        <taxon>Suipoxvirus swinepox</taxon>
        <taxon>Swinepox virus</taxon>
    </lineage>
</organism>
<gene>
    <name evidence="13" type="primary">SPV097</name>
</gene>
<dbReference type="GeneID" id="932386"/>
<dbReference type="InterPro" id="IPR006920">
    <property type="entry name" value="Poxvirus_A9"/>
</dbReference>
<comment type="function">
    <text evidence="11">Envelope protein. Required for an early step in virion morphogenesis.</text>
</comment>
<keyword evidence="5" id="KW-0946">Virion</keyword>
<organismHost>
    <name type="scientific">Sus scrofa</name>
    <name type="common">Pig</name>
    <dbReference type="NCBI Taxonomy" id="9823"/>
</organismHost>
<evidence type="ECO:0000256" key="6">
    <source>
        <dbReference type="ARBA" id="ARBA00022921"/>
    </source>
</evidence>
<reference evidence="13 14" key="1">
    <citation type="journal article" date="2002" name="J. Virol.">
        <title>The genome of swinepox virus.</title>
        <authorList>
            <person name="Afonso C.L."/>
            <person name="Tulman E.R."/>
            <person name="Lu Z."/>
            <person name="Zsak L."/>
            <person name="Osorio F.A."/>
            <person name="Balinsky C."/>
            <person name="Kutish G.F."/>
            <person name="Rock D.L."/>
        </authorList>
    </citation>
    <scope>NUCLEOTIDE SEQUENCE [LARGE SCALE GENOMIC DNA]</scope>
    <source>
        <strain evidence="14">Swine/Nebraska/17077-99/1999</strain>
    </source>
</reference>
<keyword evidence="14" id="KW-1185">Reference proteome</keyword>
<comment type="subcellular location">
    <subcellularLocation>
        <location evidence="1">Host cytoplasm</location>
    </subcellularLocation>
    <subcellularLocation>
        <location evidence="2">Virion membrane</location>
        <topology evidence="2">Single-pass membrane protein</topology>
    </subcellularLocation>
</comment>
<keyword evidence="3 12" id="KW-0812">Transmembrane</keyword>
<name>Q8V3J9_SWPV1</name>
<evidence type="ECO:0000256" key="12">
    <source>
        <dbReference type="SAM" id="Phobius"/>
    </source>
</evidence>
<dbReference type="GO" id="GO:0055036">
    <property type="term" value="C:virion membrane"/>
    <property type="evidence" value="ECO:0007669"/>
    <property type="project" value="UniProtKB-SubCell"/>
</dbReference>
<evidence type="ECO:0000256" key="1">
    <source>
        <dbReference type="ARBA" id="ARBA00004192"/>
    </source>
</evidence>
<evidence type="ECO:0000256" key="2">
    <source>
        <dbReference type="ARBA" id="ARBA00004381"/>
    </source>
</evidence>
<evidence type="ECO:0000256" key="10">
    <source>
        <dbReference type="ARBA" id="ARBA00023200"/>
    </source>
</evidence>
<dbReference type="Pfam" id="PF04835">
    <property type="entry name" value="Pox_A9"/>
    <property type="match status" value="1"/>
</dbReference>
<evidence type="ECO:0000256" key="9">
    <source>
        <dbReference type="ARBA" id="ARBA00023180"/>
    </source>
</evidence>
<evidence type="ECO:0000256" key="8">
    <source>
        <dbReference type="ARBA" id="ARBA00023136"/>
    </source>
</evidence>
<dbReference type="KEGG" id="vg:932386"/>
<keyword evidence="6" id="KW-0426">Late protein</keyword>
<evidence type="ECO:0000256" key="7">
    <source>
        <dbReference type="ARBA" id="ARBA00022989"/>
    </source>
</evidence>
<dbReference type="RefSeq" id="NP_570257.1">
    <property type="nucleotide sequence ID" value="NC_003389.1"/>
</dbReference>
<dbReference type="Proteomes" id="UP000000871">
    <property type="component" value="Segment"/>
</dbReference>